<organism evidence="1 2">
    <name type="scientific">Paenibacillus aquistagni</name>
    <dbReference type="NCBI Taxonomy" id="1852522"/>
    <lineage>
        <taxon>Bacteria</taxon>
        <taxon>Bacillati</taxon>
        <taxon>Bacillota</taxon>
        <taxon>Bacilli</taxon>
        <taxon>Bacillales</taxon>
        <taxon>Paenibacillaceae</taxon>
        <taxon>Paenibacillus</taxon>
    </lineage>
</organism>
<dbReference type="PANTHER" id="PTHR33221">
    <property type="entry name" value="WINGED HELIX-TURN-HELIX TRANSCRIPTIONAL REGULATOR, RRF2 FAMILY"/>
    <property type="match status" value="1"/>
</dbReference>
<dbReference type="RefSeq" id="WP_085493132.1">
    <property type="nucleotide sequence ID" value="NZ_FXAZ01000001.1"/>
</dbReference>
<proteinExistence type="predicted"/>
<name>A0A1X7IXF3_9BACL</name>
<dbReference type="GO" id="GO:0005829">
    <property type="term" value="C:cytosol"/>
    <property type="evidence" value="ECO:0007669"/>
    <property type="project" value="TreeGrafter"/>
</dbReference>
<evidence type="ECO:0000313" key="1">
    <source>
        <dbReference type="EMBL" id="SMG19595.1"/>
    </source>
</evidence>
<keyword evidence="2" id="KW-1185">Reference proteome</keyword>
<dbReference type="AlphaFoldDB" id="A0A1X7IXF3"/>
<dbReference type="GO" id="GO:0003700">
    <property type="term" value="F:DNA-binding transcription factor activity"/>
    <property type="evidence" value="ECO:0007669"/>
    <property type="project" value="TreeGrafter"/>
</dbReference>
<evidence type="ECO:0000313" key="2">
    <source>
        <dbReference type="Proteomes" id="UP000193834"/>
    </source>
</evidence>
<sequence>MKRQNADKRSGTCPSTYKTFSLALQALVILGKQSGTCPSSDIAKYLDSEPTVLRRILAALAKEQMIEAKEGRVGGYRLAKDAEDITLADVYAVLHLHDARCSSMLEATGDHAFGEQMKAAMKDVLEDIDQSLMKVLNAYSIADLMGKIKLK</sequence>
<dbReference type="STRING" id="1852522.SAMN06295960_0927"/>
<dbReference type="Proteomes" id="UP000193834">
    <property type="component" value="Unassembled WGS sequence"/>
</dbReference>
<dbReference type="EMBL" id="FXAZ01000001">
    <property type="protein sequence ID" value="SMG19595.1"/>
    <property type="molecule type" value="Genomic_DNA"/>
</dbReference>
<dbReference type="NCBIfam" id="TIGR00738">
    <property type="entry name" value="rrf2_super"/>
    <property type="match status" value="1"/>
</dbReference>
<dbReference type="PROSITE" id="PS51197">
    <property type="entry name" value="HTH_RRF2_2"/>
    <property type="match status" value="1"/>
</dbReference>
<dbReference type="SUPFAM" id="SSF46785">
    <property type="entry name" value="Winged helix' DNA-binding domain"/>
    <property type="match status" value="1"/>
</dbReference>
<reference evidence="1 2" key="1">
    <citation type="submission" date="2017-04" db="EMBL/GenBank/DDBJ databases">
        <authorList>
            <person name="Afonso C.L."/>
            <person name="Miller P.J."/>
            <person name="Scott M.A."/>
            <person name="Spackman E."/>
            <person name="Goraichik I."/>
            <person name="Dimitrov K.M."/>
            <person name="Suarez D.L."/>
            <person name="Swayne D.E."/>
        </authorList>
    </citation>
    <scope>NUCLEOTIDE SEQUENCE [LARGE SCALE GENOMIC DNA]</scope>
    <source>
        <strain evidence="1 2">11</strain>
    </source>
</reference>
<dbReference type="Gene3D" id="1.10.10.10">
    <property type="entry name" value="Winged helix-like DNA-binding domain superfamily/Winged helix DNA-binding domain"/>
    <property type="match status" value="1"/>
</dbReference>
<accession>A0A1X7IXF3</accession>
<dbReference type="InterPro" id="IPR036390">
    <property type="entry name" value="WH_DNA-bd_sf"/>
</dbReference>
<dbReference type="OrthoDB" id="32510at2"/>
<dbReference type="InterPro" id="IPR036388">
    <property type="entry name" value="WH-like_DNA-bd_sf"/>
</dbReference>
<gene>
    <name evidence="1" type="ORF">SAMN06295960_0927</name>
</gene>
<protein>
    <submittedName>
        <fullName evidence="1">Transcriptional regulator, BadM/Rrf2 family</fullName>
    </submittedName>
</protein>
<dbReference type="PANTHER" id="PTHR33221:SF15">
    <property type="entry name" value="HTH-TYPE TRANSCRIPTIONAL REGULATOR YWGB-RELATED"/>
    <property type="match status" value="1"/>
</dbReference>
<dbReference type="Pfam" id="PF02082">
    <property type="entry name" value="Rrf2"/>
    <property type="match status" value="1"/>
</dbReference>
<dbReference type="InterPro" id="IPR000944">
    <property type="entry name" value="Tscrpt_reg_Rrf2"/>
</dbReference>